<accession>A0ABW1L077</accession>
<dbReference type="EC" id="2.3.1.286" evidence="3"/>
<comment type="catalytic activity">
    <reaction evidence="3">
        <text>N(6)-acetyl-L-lysyl-[protein] + NAD(+) + H2O = 2''-O-acetyl-ADP-D-ribose + nicotinamide + L-lysyl-[protein]</text>
        <dbReference type="Rhea" id="RHEA:43636"/>
        <dbReference type="Rhea" id="RHEA-COMP:9752"/>
        <dbReference type="Rhea" id="RHEA-COMP:10731"/>
        <dbReference type="ChEBI" id="CHEBI:15377"/>
        <dbReference type="ChEBI" id="CHEBI:17154"/>
        <dbReference type="ChEBI" id="CHEBI:29969"/>
        <dbReference type="ChEBI" id="CHEBI:57540"/>
        <dbReference type="ChEBI" id="CHEBI:61930"/>
        <dbReference type="ChEBI" id="CHEBI:83767"/>
        <dbReference type="EC" id="2.3.1.286"/>
    </reaction>
</comment>
<reference evidence="6 7" key="1">
    <citation type="submission" date="2024-09" db="EMBL/GenBank/DDBJ databases">
        <authorList>
            <person name="Zhang Z.-H."/>
        </authorList>
    </citation>
    <scope>NUCLEOTIDE SEQUENCE [LARGE SCALE GENOMIC DNA]</scope>
    <source>
        <strain evidence="6 7">HHTR114</strain>
    </source>
</reference>
<dbReference type="PANTHER" id="PTHR11085:SF4">
    <property type="entry name" value="NAD-DEPENDENT PROTEIN DEACYLASE"/>
    <property type="match status" value="1"/>
</dbReference>
<keyword evidence="3 4" id="KW-0862">Zinc</keyword>
<evidence type="ECO:0000256" key="2">
    <source>
        <dbReference type="ARBA" id="ARBA00023027"/>
    </source>
</evidence>
<dbReference type="InterPro" id="IPR027546">
    <property type="entry name" value="Sirtuin_class_III"/>
</dbReference>
<protein>
    <recommendedName>
        <fullName evidence="3">NAD-dependent protein deacylase</fullName>
        <ecNumber evidence="3">2.3.1.286</ecNumber>
    </recommendedName>
    <alternativeName>
        <fullName evidence="3">Regulatory protein SIR2 homolog</fullName>
    </alternativeName>
</protein>
<dbReference type="InterPro" id="IPR050134">
    <property type="entry name" value="NAD-dep_sirtuin_deacylases"/>
</dbReference>
<proteinExistence type="inferred from homology"/>
<feature type="active site" description="Proton acceptor" evidence="3 4">
    <location>
        <position position="112"/>
    </location>
</feature>
<comment type="domain">
    <text evidence="3">2 residues (Tyr-56 and Arg-59) present in a large hydrophobic pocket are probably involved in substrate specificity. They are important for desuccinylation activity, but dispensable for deacetylation activity.</text>
</comment>
<comment type="subcellular location">
    <subcellularLocation>
        <location evidence="3">Cytoplasm</location>
    </subcellularLocation>
</comment>
<dbReference type="PANTHER" id="PTHR11085">
    <property type="entry name" value="NAD-DEPENDENT PROTEIN DEACYLASE SIRTUIN-5, MITOCHONDRIAL-RELATED"/>
    <property type="match status" value="1"/>
</dbReference>
<feature type="binding site" evidence="3">
    <location>
        <position position="59"/>
    </location>
    <ligand>
        <name>substrate</name>
    </ligand>
</feature>
<dbReference type="EMBL" id="JBHPON010000003">
    <property type="protein sequence ID" value="MFC6037723.1"/>
    <property type="molecule type" value="Genomic_DNA"/>
</dbReference>
<dbReference type="InterPro" id="IPR026591">
    <property type="entry name" value="Sirtuin_cat_small_dom_sf"/>
</dbReference>
<feature type="binding site" evidence="3 4">
    <location>
        <position position="142"/>
    </location>
    <ligand>
        <name>Zn(2+)</name>
        <dbReference type="ChEBI" id="CHEBI:29105"/>
    </ligand>
</feature>
<sequence length="238" mass="25267">MRAPKDIVVLTGSGVSAESGVATFRDADGIWAKYDYREVATPEGFAATPDLVHEFYNMRRTAIAAVNPNAAHMALAKLEQALAERGGRLTLVTQNVDNLHERAGSKNILHMHGELNKAECASCAAVIECAEDLSIDIVCASCNRAGGMRPHVVWFGETPRHVEETADAIMGADLFVSIGTSGSVYPAAGFVAEAHALGVPTMELNLEPSLNADLFTTGRYGLATEVVPGWVEEVLAAS</sequence>
<dbReference type="RefSeq" id="WP_379880888.1">
    <property type="nucleotide sequence ID" value="NZ_JBHPON010000003.1"/>
</dbReference>
<dbReference type="Proteomes" id="UP001596116">
    <property type="component" value="Unassembled WGS sequence"/>
</dbReference>
<dbReference type="InterPro" id="IPR026590">
    <property type="entry name" value="Ssirtuin_cat_dom"/>
</dbReference>
<keyword evidence="3 4" id="KW-0479">Metal-binding</keyword>
<feature type="binding site" evidence="3 4">
    <location>
        <position position="120"/>
    </location>
    <ligand>
        <name>Zn(2+)</name>
        <dbReference type="ChEBI" id="CHEBI:29105"/>
    </ligand>
</feature>
<organism evidence="6 7">
    <name type="scientific">Hyphococcus aureus</name>
    <dbReference type="NCBI Taxonomy" id="2666033"/>
    <lineage>
        <taxon>Bacteria</taxon>
        <taxon>Pseudomonadati</taxon>
        <taxon>Pseudomonadota</taxon>
        <taxon>Alphaproteobacteria</taxon>
        <taxon>Parvularculales</taxon>
        <taxon>Parvularculaceae</taxon>
        <taxon>Hyphococcus</taxon>
    </lineage>
</organism>
<keyword evidence="2 3" id="KW-0520">NAD</keyword>
<evidence type="ECO:0000313" key="6">
    <source>
        <dbReference type="EMBL" id="MFC6037723.1"/>
    </source>
</evidence>
<feature type="binding site" evidence="3">
    <location>
        <position position="223"/>
    </location>
    <ligand>
        <name>NAD(+)</name>
        <dbReference type="ChEBI" id="CHEBI:57540"/>
    </ligand>
</feature>
<feature type="binding site" evidence="3">
    <location>
        <begin position="205"/>
        <end position="207"/>
    </location>
    <ligand>
        <name>NAD(+)</name>
        <dbReference type="ChEBI" id="CHEBI:57540"/>
    </ligand>
</feature>
<keyword evidence="1 6" id="KW-0808">Transferase</keyword>
<dbReference type="GO" id="GO:0034979">
    <property type="term" value="F:NAD-dependent protein lysine deacetylase activity"/>
    <property type="evidence" value="ECO:0007669"/>
    <property type="project" value="UniProtKB-EC"/>
</dbReference>
<keyword evidence="7" id="KW-1185">Reference proteome</keyword>
<dbReference type="InterPro" id="IPR029035">
    <property type="entry name" value="DHS-like_NAD/FAD-binding_dom"/>
</dbReference>
<comment type="catalytic activity">
    <reaction evidence="3">
        <text>N(6)-succinyl-L-lysyl-[protein] + NAD(+) + H2O = 2''-O-succinyl-ADP-D-ribose + nicotinamide + L-lysyl-[protein]</text>
        <dbReference type="Rhea" id="RHEA:47668"/>
        <dbReference type="Rhea" id="RHEA-COMP:9752"/>
        <dbReference type="Rhea" id="RHEA-COMP:11877"/>
        <dbReference type="ChEBI" id="CHEBI:15377"/>
        <dbReference type="ChEBI" id="CHEBI:17154"/>
        <dbReference type="ChEBI" id="CHEBI:29969"/>
        <dbReference type="ChEBI" id="CHEBI:57540"/>
        <dbReference type="ChEBI" id="CHEBI:87830"/>
        <dbReference type="ChEBI" id="CHEBI:87832"/>
    </reaction>
</comment>
<name>A0ABW1L077_9PROT</name>
<evidence type="ECO:0000256" key="1">
    <source>
        <dbReference type="ARBA" id="ARBA00022679"/>
    </source>
</evidence>
<feature type="binding site" evidence="3">
    <location>
        <begin position="94"/>
        <end position="97"/>
    </location>
    <ligand>
        <name>NAD(+)</name>
        <dbReference type="ChEBI" id="CHEBI:57540"/>
    </ligand>
</feature>
<comment type="caution">
    <text evidence="6">The sequence shown here is derived from an EMBL/GenBank/DDBJ whole genome shotgun (WGS) entry which is preliminary data.</text>
</comment>
<feature type="domain" description="Deacetylase sirtuin-type" evidence="5">
    <location>
        <begin position="1"/>
        <end position="237"/>
    </location>
</feature>
<feature type="binding site" evidence="3 4">
    <location>
        <position position="139"/>
    </location>
    <ligand>
        <name>Zn(2+)</name>
        <dbReference type="ChEBI" id="CHEBI:29105"/>
    </ligand>
</feature>
<comment type="similarity">
    <text evidence="3">Belongs to the sirtuin family. Class III subfamily.</text>
</comment>
<dbReference type="InterPro" id="IPR003000">
    <property type="entry name" value="Sirtuin"/>
</dbReference>
<dbReference type="PROSITE" id="PS50305">
    <property type="entry name" value="SIRTUIN"/>
    <property type="match status" value="1"/>
</dbReference>
<feature type="binding site" evidence="3">
    <location>
        <begin position="179"/>
        <end position="181"/>
    </location>
    <ligand>
        <name>NAD(+)</name>
        <dbReference type="ChEBI" id="CHEBI:57540"/>
    </ligand>
</feature>
<comment type="cofactor">
    <cofactor evidence="3">
        <name>Zn(2+)</name>
        <dbReference type="ChEBI" id="CHEBI:29105"/>
    </cofactor>
    <text evidence="3">Binds 1 zinc ion per subunit.</text>
</comment>
<dbReference type="Gene3D" id="3.30.1600.10">
    <property type="entry name" value="SIR2/SIRT2 'Small Domain"/>
    <property type="match status" value="1"/>
</dbReference>
<keyword evidence="6" id="KW-0012">Acyltransferase</keyword>
<comment type="caution">
    <text evidence="3">Lacks conserved residue(s) required for the propagation of feature annotation.</text>
</comment>
<keyword evidence="3" id="KW-0963">Cytoplasm</keyword>
<comment type="function">
    <text evidence="3">NAD-dependent lysine deacetylase and desuccinylase that specifically removes acetyl and succinyl groups on target proteins. Modulates the activities of several proteins which are inactive in their acylated form.</text>
</comment>
<dbReference type="SUPFAM" id="SSF52467">
    <property type="entry name" value="DHS-like NAD/FAD-binding domain"/>
    <property type="match status" value="1"/>
</dbReference>
<evidence type="ECO:0000313" key="7">
    <source>
        <dbReference type="Proteomes" id="UP001596116"/>
    </source>
</evidence>
<feature type="binding site" evidence="3 4">
    <location>
        <position position="123"/>
    </location>
    <ligand>
        <name>Zn(2+)</name>
        <dbReference type="ChEBI" id="CHEBI:29105"/>
    </ligand>
</feature>
<dbReference type="Pfam" id="PF02146">
    <property type="entry name" value="SIR2"/>
    <property type="match status" value="1"/>
</dbReference>
<dbReference type="HAMAP" id="MF_01121">
    <property type="entry name" value="Sirtuin_ClassIII"/>
    <property type="match status" value="1"/>
</dbReference>
<dbReference type="Gene3D" id="3.40.50.1220">
    <property type="entry name" value="TPP-binding domain"/>
    <property type="match status" value="1"/>
</dbReference>
<feature type="binding site" evidence="3">
    <location>
        <position position="56"/>
    </location>
    <ligand>
        <name>substrate</name>
    </ligand>
</feature>
<evidence type="ECO:0000259" key="5">
    <source>
        <dbReference type="PROSITE" id="PS50305"/>
    </source>
</evidence>
<gene>
    <name evidence="3" type="primary">cobB</name>
    <name evidence="6" type="ORF">ACFMB1_19375</name>
</gene>
<evidence type="ECO:0000256" key="3">
    <source>
        <dbReference type="HAMAP-Rule" id="MF_01121"/>
    </source>
</evidence>
<evidence type="ECO:0000256" key="4">
    <source>
        <dbReference type="PROSITE-ProRule" id="PRU00236"/>
    </source>
</evidence>